<dbReference type="AlphaFoldDB" id="A0A3B7MD01"/>
<dbReference type="Pfam" id="PF02585">
    <property type="entry name" value="PIG-L"/>
    <property type="match status" value="1"/>
</dbReference>
<dbReference type="Proteomes" id="UP000261812">
    <property type="component" value="Chromosome"/>
</dbReference>
<gene>
    <name evidence="1" type="ORF">D3A95_05005</name>
</gene>
<sequence length="234" mass="25985">MNIFVVAAYPDDEILGCGGTMALHSARGDKVTVLIMAEGITSRLQVRDVVSCRENLTKLQQTAIEANKVVGVSDVRFAGLPDNRMDSVDLLDVVKIIEKVMDDIQPEIIYTHHHADLNIDHQITHQAVMTAARPLPNSPIKEVLFFEVPSATGWNTPISGNAFIPQYYVDISQNINDFYTALDLKIKALEVYSNEMRSYPHARSIESIKALADFRGSSVGFLHSESFQVGRILI</sequence>
<accession>A0A3B7MD01</accession>
<reference evidence="2" key="1">
    <citation type="submission" date="2018-09" db="EMBL/GenBank/DDBJ databases">
        <title>Complete genome sequence of thermophilic cyanobacteria strain Thermosynechococcus elongatus PKUAC-SCTE542.</title>
        <authorList>
            <person name="Liang Y."/>
            <person name="Tang J."/>
            <person name="Daroch M."/>
        </authorList>
    </citation>
    <scope>NUCLEOTIDE SEQUENCE [LARGE SCALE GENOMIC DNA]</scope>
    <source>
        <strain evidence="2">E542</strain>
    </source>
</reference>
<dbReference type="RefSeq" id="WP_181496541.1">
    <property type="nucleotide sequence ID" value="NZ_CP032152.1"/>
</dbReference>
<keyword evidence="2" id="KW-1185">Reference proteome</keyword>
<dbReference type="PANTHER" id="PTHR12993">
    <property type="entry name" value="N-ACETYLGLUCOSAMINYL-PHOSPHATIDYLINOSITOL DE-N-ACETYLASE-RELATED"/>
    <property type="match status" value="1"/>
</dbReference>
<organism evidence="1 2">
    <name type="scientific">Thermosynechococcus sichuanensis E542</name>
    <dbReference type="NCBI Taxonomy" id="2016101"/>
    <lineage>
        <taxon>Bacteria</taxon>
        <taxon>Bacillati</taxon>
        <taxon>Cyanobacteriota</taxon>
        <taxon>Cyanophyceae</taxon>
        <taxon>Acaryochloridales</taxon>
        <taxon>Thermosynechococcaceae</taxon>
        <taxon>Thermosynechococcus</taxon>
        <taxon>Thermosynechococcus sichuanensis</taxon>
    </lineage>
</organism>
<proteinExistence type="predicted"/>
<dbReference type="KEGG" id="tsq:D3A95_05005"/>
<protein>
    <submittedName>
        <fullName evidence="1">PIG-L family deacetylase</fullName>
    </submittedName>
</protein>
<dbReference type="InterPro" id="IPR003737">
    <property type="entry name" value="GlcNAc_PI_deacetylase-related"/>
</dbReference>
<dbReference type="SUPFAM" id="SSF102588">
    <property type="entry name" value="LmbE-like"/>
    <property type="match status" value="1"/>
</dbReference>
<dbReference type="Gene3D" id="3.40.50.10320">
    <property type="entry name" value="LmbE-like"/>
    <property type="match status" value="1"/>
</dbReference>
<evidence type="ECO:0000313" key="2">
    <source>
        <dbReference type="Proteomes" id="UP000261812"/>
    </source>
</evidence>
<dbReference type="EMBL" id="CP032152">
    <property type="protein sequence ID" value="AXY67722.1"/>
    <property type="molecule type" value="Genomic_DNA"/>
</dbReference>
<dbReference type="InterPro" id="IPR024078">
    <property type="entry name" value="LmbE-like_dom_sf"/>
</dbReference>
<name>A0A3B7MD01_9CYAN</name>
<evidence type="ECO:0000313" key="1">
    <source>
        <dbReference type="EMBL" id="AXY67722.1"/>
    </source>
</evidence>
<dbReference type="PANTHER" id="PTHR12993:SF11">
    <property type="entry name" value="N-ACETYLGLUCOSAMINYL-PHOSPHATIDYLINOSITOL DE-N-ACETYLASE"/>
    <property type="match status" value="1"/>
</dbReference>
<dbReference type="GO" id="GO:0016811">
    <property type="term" value="F:hydrolase activity, acting on carbon-nitrogen (but not peptide) bonds, in linear amides"/>
    <property type="evidence" value="ECO:0007669"/>
    <property type="project" value="TreeGrafter"/>
</dbReference>